<gene>
    <name evidence="3" type="ORF">OU989_12155</name>
    <name evidence="2" type="ORF">U6C28_04030</name>
</gene>
<evidence type="ECO:0000313" key="3">
    <source>
        <dbReference type="EMBL" id="WDV05070.1"/>
    </source>
</evidence>
<keyword evidence="1" id="KW-0472">Membrane</keyword>
<dbReference type="EMBL" id="JAXUIA010000002">
    <property type="protein sequence ID" value="MEA0975458.1"/>
    <property type="molecule type" value="Genomic_DNA"/>
</dbReference>
<protein>
    <submittedName>
        <fullName evidence="3">DUF3953 domain-containing protein</fullName>
    </submittedName>
</protein>
<accession>A0AAJ5RHN1</accession>
<evidence type="ECO:0000313" key="4">
    <source>
        <dbReference type="Proteomes" id="UP001219585"/>
    </source>
</evidence>
<dbReference type="EMBL" id="CP113527">
    <property type="protein sequence ID" value="WDV05070.1"/>
    <property type="molecule type" value="Genomic_DNA"/>
</dbReference>
<proteinExistence type="predicted"/>
<keyword evidence="1" id="KW-1133">Transmembrane helix</keyword>
<evidence type="ECO:0000313" key="5">
    <source>
        <dbReference type="Proteomes" id="UP001289615"/>
    </source>
</evidence>
<dbReference type="RefSeq" id="WP_274793303.1">
    <property type="nucleotide sequence ID" value="NZ_CP113527.1"/>
</dbReference>
<dbReference type="KEGG" id="liu:OU989_12155"/>
<organism evidence="3 4">
    <name type="scientific">Lysinibacillus irui</name>
    <dbReference type="NCBI Taxonomy" id="2998077"/>
    <lineage>
        <taxon>Bacteria</taxon>
        <taxon>Bacillati</taxon>
        <taxon>Bacillota</taxon>
        <taxon>Bacilli</taxon>
        <taxon>Bacillales</taxon>
        <taxon>Bacillaceae</taxon>
        <taxon>Lysinibacillus</taxon>
    </lineage>
</organism>
<dbReference type="Proteomes" id="UP001289615">
    <property type="component" value="Unassembled WGS sequence"/>
</dbReference>
<evidence type="ECO:0000256" key="1">
    <source>
        <dbReference type="SAM" id="Phobius"/>
    </source>
</evidence>
<dbReference type="Pfam" id="PF13129">
    <property type="entry name" value="DUF3953"/>
    <property type="match status" value="1"/>
</dbReference>
<evidence type="ECO:0000313" key="2">
    <source>
        <dbReference type="EMBL" id="MEA0975458.1"/>
    </source>
</evidence>
<sequence length="79" mass="9166">MINLLTILQILFSIIVVSLSTYSIITSDYQLSFLVLFFLGLLILVLGIKEFQRERKVSGWFHIGVFLFSVFVSIEIFFK</sequence>
<feature type="transmembrane region" description="Helical" evidence="1">
    <location>
        <begin position="7"/>
        <end position="25"/>
    </location>
</feature>
<reference evidence="2 5" key="2">
    <citation type="submission" date="2023-12" db="EMBL/GenBank/DDBJ databases">
        <title>Genome comparison identifies genes involved in endophytic behavior of Lysinibacillus irui and provides insights into its role as a plant-growth promoting bacterium.</title>
        <authorList>
            <person name="Hilario S."/>
            <person name="Matos I."/>
            <person name="Goncalves M.F.M."/>
            <person name="Pardo C.A."/>
            <person name="Santos M.J."/>
        </authorList>
    </citation>
    <scope>NUCLEOTIDE SEQUENCE [LARGE SCALE GENOMIC DNA]</scope>
    <source>
        <strain evidence="2 5">B3</strain>
    </source>
</reference>
<dbReference type="InterPro" id="IPR025018">
    <property type="entry name" value="DUF3953"/>
</dbReference>
<keyword evidence="5" id="KW-1185">Reference proteome</keyword>
<reference evidence="3" key="1">
    <citation type="submission" date="2022-11" db="EMBL/GenBank/DDBJ databases">
        <title>Lysinibacillus irui.</title>
        <authorList>
            <person name="Akintayo S.O."/>
        </authorList>
    </citation>
    <scope>NUCLEOTIDE SEQUENCE</scope>
    <source>
        <strain evidence="3">IRB4-01</strain>
    </source>
</reference>
<feature type="transmembrane region" description="Helical" evidence="1">
    <location>
        <begin position="60"/>
        <end position="78"/>
    </location>
</feature>
<name>A0AAJ5RHN1_9BACI</name>
<dbReference type="Proteomes" id="UP001219585">
    <property type="component" value="Chromosome"/>
</dbReference>
<dbReference type="AlphaFoldDB" id="A0AAJ5RHN1"/>
<feature type="transmembrane region" description="Helical" evidence="1">
    <location>
        <begin position="31"/>
        <end position="48"/>
    </location>
</feature>
<keyword evidence="1" id="KW-0812">Transmembrane</keyword>